<comment type="caution">
    <text evidence="8">The sequence shown here is derived from an EMBL/GenBank/DDBJ whole genome shotgun (WGS) entry which is preliminary data.</text>
</comment>
<dbReference type="InterPro" id="IPR016160">
    <property type="entry name" value="Ald_DH_CS_CYS"/>
</dbReference>
<gene>
    <name evidence="8" type="ORF">RAJCM14343_0006</name>
</gene>
<evidence type="ECO:0000256" key="3">
    <source>
        <dbReference type="PIRNR" id="PIRNR036492"/>
    </source>
</evidence>
<keyword evidence="2 3" id="KW-0560">Oxidoreductase</keyword>
<dbReference type="InterPro" id="IPR029510">
    <property type="entry name" value="Ald_DH_CS_GLU"/>
</dbReference>
<dbReference type="InterPro" id="IPR016162">
    <property type="entry name" value="Ald_DH_N"/>
</dbReference>
<dbReference type="Pfam" id="PF00171">
    <property type="entry name" value="Aldedh"/>
    <property type="match status" value="1"/>
</dbReference>
<feature type="active site" evidence="4">
    <location>
        <position position="253"/>
    </location>
</feature>
<protein>
    <recommendedName>
        <fullName evidence="3">Aldehyde dehydrogenase</fullName>
    </recommendedName>
</protein>
<accession>A0ABQ0YE04</accession>
<feature type="region of interest" description="Disordered" evidence="6">
    <location>
        <begin position="1"/>
        <end position="27"/>
    </location>
</feature>
<dbReference type="CDD" id="cd07099">
    <property type="entry name" value="ALDH_DDALDH"/>
    <property type="match status" value="1"/>
</dbReference>
<dbReference type="InterPro" id="IPR016161">
    <property type="entry name" value="Ald_DH/histidinol_DH"/>
</dbReference>
<dbReference type="InterPro" id="IPR016163">
    <property type="entry name" value="Ald_DH_C"/>
</dbReference>
<dbReference type="Gene3D" id="3.40.309.10">
    <property type="entry name" value="Aldehyde Dehydrogenase, Chain A, domain 2"/>
    <property type="match status" value="1"/>
</dbReference>
<evidence type="ECO:0000313" key="9">
    <source>
        <dbReference type="Proteomes" id="UP000325466"/>
    </source>
</evidence>
<dbReference type="GO" id="GO:0004029">
    <property type="term" value="F:aldehyde dehydrogenase (NAD+) activity"/>
    <property type="evidence" value="ECO:0007669"/>
    <property type="project" value="UniProtKB-EC"/>
</dbReference>
<dbReference type="PANTHER" id="PTHR11699">
    <property type="entry name" value="ALDEHYDE DEHYDROGENASE-RELATED"/>
    <property type="match status" value="1"/>
</dbReference>
<dbReference type="PIRSF" id="PIRSF036492">
    <property type="entry name" value="ALDH"/>
    <property type="match status" value="1"/>
</dbReference>
<evidence type="ECO:0000256" key="4">
    <source>
        <dbReference type="PROSITE-ProRule" id="PRU10007"/>
    </source>
</evidence>
<dbReference type="Gene3D" id="3.40.605.10">
    <property type="entry name" value="Aldehyde Dehydrogenase, Chain A, domain 1"/>
    <property type="match status" value="1"/>
</dbReference>
<dbReference type="Proteomes" id="UP000325466">
    <property type="component" value="Unassembled WGS sequence"/>
</dbReference>
<name>A0ABQ0YE04_9NOCA</name>
<dbReference type="InterPro" id="IPR012394">
    <property type="entry name" value="Aldehyde_DH_NAD(P)"/>
</dbReference>
<evidence type="ECO:0000256" key="1">
    <source>
        <dbReference type="ARBA" id="ARBA00009986"/>
    </source>
</evidence>
<dbReference type="RefSeq" id="WP_029546887.1">
    <property type="nucleotide sequence ID" value="NZ_BAAAYP010000026.1"/>
</dbReference>
<dbReference type="InterPro" id="IPR015590">
    <property type="entry name" value="Aldehyde_DH_dom"/>
</dbReference>
<dbReference type="SUPFAM" id="SSF53720">
    <property type="entry name" value="ALDH-like"/>
    <property type="match status" value="1"/>
</dbReference>
<keyword evidence="9" id="KW-1185">Reference proteome</keyword>
<feature type="compositionally biased region" description="Low complexity" evidence="6">
    <location>
        <begin position="7"/>
        <end position="19"/>
    </location>
</feature>
<proteinExistence type="inferred from homology"/>
<reference evidence="8 9" key="1">
    <citation type="journal article" date="2018" name="Biodegradation">
        <title>1,4-Dioxane degradation characteristics of Rhodococcus aetherivorans JCM 14343.</title>
        <authorList>
            <person name="Inoue D."/>
            <person name="Tsunoda T."/>
            <person name="Yamamoto N."/>
            <person name="Ike M."/>
            <person name="Sei K."/>
        </authorList>
    </citation>
    <scope>NUCLEOTIDE SEQUENCE [LARGE SCALE GENOMIC DNA]</scope>
    <source>
        <strain evidence="8 9">JCM 14343</strain>
    </source>
</reference>
<dbReference type="PROSITE" id="PS00687">
    <property type="entry name" value="ALDEHYDE_DEHYDR_GLU"/>
    <property type="match status" value="1"/>
</dbReference>
<comment type="similarity">
    <text evidence="1 3 5">Belongs to the aldehyde dehydrogenase family.</text>
</comment>
<evidence type="ECO:0000256" key="5">
    <source>
        <dbReference type="RuleBase" id="RU003345"/>
    </source>
</evidence>
<organism evidence="8 9">
    <name type="scientific">Rhodococcus aetherivorans</name>
    <dbReference type="NCBI Taxonomy" id="191292"/>
    <lineage>
        <taxon>Bacteria</taxon>
        <taxon>Bacillati</taxon>
        <taxon>Actinomycetota</taxon>
        <taxon>Actinomycetes</taxon>
        <taxon>Mycobacteriales</taxon>
        <taxon>Nocardiaceae</taxon>
        <taxon>Rhodococcus</taxon>
    </lineage>
</organism>
<evidence type="ECO:0000256" key="6">
    <source>
        <dbReference type="SAM" id="MobiDB-lite"/>
    </source>
</evidence>
<feature type="domain" description="Aldehyde dehydrogenase" evidence="7">
    <location>
        <begin position="20"/>
        <end position="472"/>
    </location>
</feature>
<dbReference type="EMBL" id="BLAH01000001">
    <property type="protein sequence ID" value="GES34766.1"/>
    <property type="molecule type" value="Genomic_DNA"/>
</dbReference>
<evidence type="ECO:0000259" key="7">
    <source>
        <dbReference type="Pfam" id="PF00171"/>
    </source>
</evidence>
<evidence type="ECO:0000256" key="2">
    <source>
        <dbReference type="ARBA" id="ARBA00023002"/>
    </source>
</evidence>
<evidence type="ECO:0000313" key="8">
    <source>
        <dbReference type="EMBL" id="GES34766.1"/>
    </source>
</evidence>
<dbReference type="PROSITE" id="PS00070">
    <property type="entry name" value="ALDEHYDE_DEHYDR_CYS"/>
    <property type="match status" value="1"/>
</dbReference>
<sequence length="509" mass="53998">MTHDRAATAAAAQSATQTADSGRTFTSVDPRDGSVLARYPIADASEVAAAVTRARPAARWWADLGFRGRREVLLEYKKAIAADADALAAVVSAETGKPHDDGVFEVMLAVEHLDWAARHARTVLRPRRVPAGIPMANQKAILEYLPLGVVGVIGPWNFPVFTPMGSISYALAAGNAVVFKPSELTPGVGKWLAQTWNSIAPTQPVLQVVTGFGETGAALARSGVDKVAFTGSGATARRVMAVCAETLTPLVAECGGKDAMIVAEDADLDKAAEAAAIGGVGNAGQACVGVERIYVVDSVYRPFVDKLTAVLARVRPGADDAATYGPITLPRQIDIVRRHIRDALDHGATAVVGGLEAVHDRYIDPVVLTDVPDTSTAVQEETFGPTLVVDRVRDVDEAVDRANATRYGLAASVFTRNTARGLQLARRIRSGAASVNSVFSFGAVPSLPFGGIGESGFGRIHGADGLREFSRPHAITVERFRPPLTVFAVDRPARDMKIATWTFRLRHAR</sequence>